<dbReference type="Proteomes" id="UP000001219">
    <property type="component" value="Chromosome"/>
</dbReference>
<dbReference type="AlphaFoldDB" id="D0LA68"/>
<organism evidence="1 2">
    <name type="scientific">Gordonia bronchialis (strain ATCC 25592 / DSM 43247 / BCRC 13721 / JCM 3198 / KCTC 3076 / NBRC 16047 / NCTC 10667)</name>
    <name type="common">Rhodococcus bronchialis</name>
    <dbReference type="NCBI Taxonomy" id="526226"/>
    <lineage>
        <taxon>Bacteria</taxon>
        <taxon>Bacillati</taxon>
        <taxon>Actinomycetota</taxon>
        <taxon>Actinomycetes</taxon>
        <taxon>Mycobacteriales</taxon>
        <taxon>Gordoniaceae</taxon>
        <taxon>Gordonia</taxon>
    </lineage>
</organism>
<dbReference type="HOGENOM" id="CLU_1487063_0_0_11"/>
<dbReference type="InterPro" id="IPR011010">
    <property type="entry name" value="DNA_brk_join_enz"/>
</dbReference>
<evidence type="ECO:0000313" key="1">
    <source>
        <dbReference type="EMBL" id="ACY19397.1"/>
    </source>
</evidence>
<dbReference type="EMBL" id="CP001802">
    <property type="protein sequence ID" value="ACY19397.1"/>
    <property type="molecule type" value="Genomic_DNA"/>
</dbReference>
<dbReference type="eggNOG" id="COG0582">
    <property type="taxonomic scope" value="Bacteria"/>
</dbReference>
<reference evidence="1 2" key="2">
    <citation type="journal article" date="2010" name="Stand. Genomic Sci.">
        <title>Complete genome sequence of Gordonia bronchialis type strain (3410).</title>
        <authorList>
            <person name="Ivanova N."/>
            <person name="Sikorski J."/>
            <person name="Jando M."/>
            <person name="Lapidus A."/>
            <person name="Nolan M."/>
            <person name="Lucas S."/>
            <person name="Del Rio T.G."/>
            <person name="Tice H."/>
            <person name="Copeland A."/>
            <person name="Cheng J.F."/>
            <person name="Chen F."/>
            <person name="Bruce D."/>
            <person name="Goodwin L."/>
            <person name="Pitluck S."/>
            <person name="Mavromatis K."/>
            <person name="Ovchinnikova G."/>
            <person name="Pati A."/>
            <person name="Chen A."/>
            <person name="Palaniappan K."/>
            <person name="Land M."/>
            <person name="Hauser L."/>
            <person name="Chang Y.J."/>
            <person name="Jeffries C.D."/>
            <person name="Chain P."/>
            <person name="Saunders E."/>
            <person name="Han C."/>
            <person name="Detter J.C."/>
            <person name="Brettin T."/>
            <person name="Rohde M."/>
            <person name="Goker M."/>
            <person name="Bristow J."/>
            <person name="Eisen J.A."/>
            <person name="Markowitz V."/>
            <person name="Hugenholtz P."/>
            <person name="Klenk H.P."/>
            <person name="Kyrpides N.C."/>
        </authorList>
    </citation>
    <scope>NUCLEOTIDE SEQUENCE [LARGE SCALE GENOMIC DNA]</scope>
    <source>
        <strain evidence="2">ATCC 25592 / DSM 43247 / BCRC 13721 / JCM 3198 / KCTC 3076 / NBRC 16047 / NCTC 10667</strain>
    </source>
</reference>
<evidence type="ECO:0008006" key="3">
    <source>
        <dbReference type="Google" id="ProtNLM"/>
    </source>
</evidence>
<dbReference type="KEGG" id="gbr:Gbro_0039"/>
<accession>D0LA68</accession>
<evidence type="ECO:0000313" key="2">
    <source>
        <dbReference type="Proteomes" id="UP000001219"/>
    </source>
</evidence>
<proteinExistence type="predicted"/>
<gene>
    <name evidence="1" type="ordered locus">Gbro_0039</name>
</gene>
<dbReference type="GO" id="GO:0003677">
    <property type="term" value="F:DNA binding"/>
    <property type="evidence" value="ECO:0007669"/>
    <property type="project" value="InterPro"/>
</dbReference>
<dbReference type="STRING" id="526226.Gbro_0039"/>
<reference evidence="2" key="1">
    <citation type="submission" date="2009-10" db="EMBL/GenBank/DDBJ databases">
        <title>The complete chromosome of Gordonia bronchialis DSM 43247.</title>
        <authorList>
            <consortium name="US DOE Joint Genome Institute (JGI-PGF)"/>
            <person name="Lucas S."/>
            <person name="Copeland A."/>
            <person name="Lapidus A."/>
            <person name="Glavina del Rio T."/>
            <person name="Dalin E."/>
            <person name="Tice H."/>
            <person name="Bruce D."/>
            <person name="Goodwin L."/>
            <person name="Pitluck S."/>
            <person name="Kyrpides N."/>
            <person name="Mavromatis K."/>
            <person name="Ivanova N."/>
            <person name="Ovchinnikova G."/>
            <person name="Saunders E."/>
            <person name="Brettin T."/>
            <person name="Detter J.C."/>
            <person name="Han C."/>
            <person name="Larimer F."/>
            <person name="Land M."/>
            <person name="Hauser L."/>
            <person name="Markowitz V."/>
            <person name="Cheng J.-F."/>
            <person name="Hugenholtz P."/>
            <person name="Woyke T."/>
            <person name="Wu D."/>
            <person name="Jando M."/>
            <person name="Schneider S."/>
            <person name="Goeker M."/>
            <person name="Klenk H.-P."/>
            <person name="Eisen J.A."/>
        </authorList>
    </citation>
    <scope>NUCLEOTIDE SEQUENCE [LARGE SCALE GENOMIC DNA]</scope>
    <source>
        <strain evidence="2">ATCC 25592 / DSM 43247 / BCRC 13721 / JCM 3198 / KCTC 3076 / NBRC 16047 / NCTC 10667</strain>
    </source>
</reference>
<name>D0LA68_GORB4</name>
<keyword evidence="2" id="KW-1185">Reference proteome</keyword>
<sequence length="181" mass="20713">MGIKVRQATVGESVREAAARVQASVPFRSEIVDRDAFGAIVHLLVAYYHDTGRVDPLRALRRSNVDAYLMSRNRPARRTLRYLLYTAGRVWYPHEYPPAFTLDAPRQIRTAPATDEEIDALYRVALTLGEKWEPALTVLVDLMYGVGARPEELKHLRREHIRVERHHGERWVVVTLQTGSS</sequence>
<dbReference type="SUPFAM" id="SSF56349">
    <property type="entry name" value="DNA breaking-rejoining enzymes"/>
    <property type="match status" value="1"/>
</dbReference>
<protein>
    <recommendedName>
        <fullName evidence="3">Tyr recombinase domain-containing protein</fullName>
    </recommendedName>
</protein>